<accession>A0ACB9E1H7</accession>
<keyword evidence="2" id="KW-1185">Reference proteome</keyword>
<gene>
    <name evidence="1" type="ORF">L2E82_24707</name>
</gene>
<reference evidence="1 2" key="2">
    <citation type="journal article" date="2022" name="Mol. Ecol. Resour.">
        <title>The genomes of chicory, endive, great burdock and yacon provide insights into Asteraceae paleo-polyploidization history and plant inulin production.</title>
        <authorList>
            <person name="Fan W."/>
            <person name="Wang S."/>
            <person name="Wang H."/>
            <person name="Wang A."/>
            <person name="Jiang F."/>
            <person name="Liu H."/>
            <person name="Zhao H."/>
            <person name="Xu D."/>
            <person name="Zhang Y."/>
        </authorList>
    </citation>
    <scope>NUCLEOTIDE SEQUENCE [LARGE SCALE GENOMIC DNA]</scope>
    <source>
        <strain evidence="2">cv. Punajuju</strain>
        <tissue evidence="1">Leaves</tissue>
    </source>
</reference>
<name>A0ACB9E1H7_CICIN</name>
<protein>
    <submittedName>
        <fullName evidence="1">Uncharacterized protein</fullName>
    </submittedName>
</protein>
<sequence length="679" mass="76281">MPYASMVRVALCLPAKQNAPFSFAQSPFRSSAFILVQKFERLVENWKPLFCILNSASLTLHRLQKLHDFYHYALSFRDPCKSISKVGCMKADLGEFRRLMKDIRAFRVTGSSIYILIFRSKINMKRKRGKKGNSKNTPNAGTPDDDPNIDNLSGEDESGPEDTEKDDTNSRMDIETPSSTGTDQPEKPPAVSSSGITDKPVGRLVYNRVKVKIKPSKALEQPQITSSDAHTHSDTDKSSQHIGLDKQVVSEKVEDSANSAPENSVGVSVNQAKKTGSIKIKTSKGFNSSLSHCNNPGVVQVDRMHQKEPGLLSRESVYNKQELNASLEVVKKIMKMDAAEPFNAPVNPIALGIPDYFDVIKTPMDFGTICNNLEKGLKYMNSEDVYMDVQYIWENCYKYNNKGDYILELMKRVKKNFSKYWSAAGLYNEHDMKDGNISSHGKSSKSGHSKHKSRKRQGVKRHKDDCLCAICIMMRRRLEREQIMNPGNDQMETSDGLVQVKVEGTSVVGSFNGDDTSSSTDNSQNQDANGDMEDKGEEVKMENSKEVYNNIQSKQQEEKEKEMTLQKNYENAIGEQCKSGTEKHEDVQMADVGDDDNNEDDTSAVENQKPKELGDASEKAKLYENLRQRYENPMVLDLCNSLFPQNPKSLWAKQHSLLHRNGPAHSSKIADAIATFIKY</sequence>
<organism evidence="1 2">
    <name type="scientific">Cichorium intybus</name>
    <name type="common">Chicory</name>
    <dbReference type="NCBI Taxonomy" id="13427"/>
    <lineage>
        <taxon>Eukaryota</taxon>
        <taxon>Viridiplantae</taxon>
        <taxon>Streptophyta</taxon>
        <taxon>Embryophyta</taxon>
        <taxon>Tracheophyta</taxon>
        <taxon>Spermatophyta</taxon>
        <taxon>Magnoliopsida</taxon>
        <taxon>eudicotyledons</taxon>
        <taxon>Gunneridae</taxon>
        <taxon>Pentapetalae</taxon>
        <taxon>asterids</taxon>
        <taxon>campanulids</taxon>
        <taxon>Asterales</taxon>
        <taxon>Asteraceae</taxon>
        <taxon>Cichorioideae</taxon>
        <taxon>Cichorieae</taxon>
        <taxon>Cichoriinae</taxon>
        <taxon>Cichorium</taxon>
    </lineage>
</organism>
<evidence type="ECO:0000313" key="2">
    <source>
        <dbReference type="Proteomes" id="UP001055811"/>
    </source>
</evidence>
<comment type="caution">
    <text evidence="1">The sequence shown here is derived from an EMBL/GenBank/DDBJ whole genome shotgun (WGS) entry which is preliminary data.</text>
</comment>
<proteinExistence type="predicted"/>
<evidence type="ECO:0000313" key="1">
    <source>
        <dbReference type="EMBL" id="KAI3752672.1"/>
    </source>
</evidence>
<reference evidence="2" key="1">
    <citation type="journal article" date="2022" name="Mol. Ecol. Resour.">
        <title>The genomes of chicory, endive, great burdock and yacon provide insights into Asteraceae palaeo-polyploidization history and plant inulin production.</title>
        <authorList>
            <person name="Fan W."/>
            <person name="Wang S."/>
            <person name="Wang H."/>
            <person name="Wang A."/>
            <person name="Jiang F."/>
            <person name="Liu H."/>
            <person name="Zhao H."/>
            <person name="Xu D."/>
            <person name="Zhang Y."/>
        </authorList>
    </citation>
    <scope>NUCLEOTIDE SEQUENCE [LARGE SCALE GENOMIC DNA]</scope>
    <source>
        <strain evidence="2">cv. Punajuju</strain>
    </source>
</reference>
<dbReference type="EMBL" id="CM042012">
    <property type="protein sequence ID" value="KAI3752672.1"/>
    <property type="molecule type" value="Genomic_DNA"/>
</dbReference>
<dbReference type="Proteomes" id="UP001055811">
    <property type="component" value="Linkage Group LG04"/>
</dbReference>